<dbReference type="PRINTS" id="PR00783">
    <property type="entry name" value="MINTRINSICP"/>
</dbReference>
<evidence type="ECO:0000256" key="5">
    <source>
        <dbReference type="ARBA" id="ARBA00023136"/>
    </source>
</evidence>
<sequence length="295" mass="32427">MGEYYDDVNYKATTATLPRCDWYHTKFMCRFFATEALGLGMIVFILVCHGAEGKLASDVNGPITASAAFAVSVWTIGPVSGPQLTAALSLALLMTRRINFVYFILGIAGQFCGALVGIALASQLVPGLSNKKLNLHTPGENVTDGQAFGMECICSFLLIVCCLSTVDEFRNPHWAQGHVTVFSVIIFFLILMLAAILAKVTGCGLNPASSLAGAIYSNDYNKLWIYILAPMVGSLIAVLFWEMMISDGASVERIKHWWTDPNFDRTKDYKRLSQEDSRVFSPEEAMTFSKKRSLT</sequence>
<evidence type="ECO:0000256" key="1">
    <source>
        <dbReference type="ARBA" id="ARBA00004141"/>
    </source>
</evidence>
<evidence type="ECO:0000256" key="4">
    <source>
        <dbReference type="ARBA" id="ARBA00022989"/>
    </source>
</evidence>
<dbReference type="SUPFAM" id="SSF81338">
    <property type="entry name" value="Aquaporin-like"/>
    <property type="match status" value="1"/>
</dbReference>
<evidence type="ECO:0000313" key="8">
    <source>
        <dbReference type="EMBL" id="ADO32834.1"/>
    </source>
</evidence>
<comment type="similarity">
    <text evidence="2 6">Belongs to the MIP/aquaporin (TC 1.A.8) family.</text>
</comment>
<dbReference type="InterPro" id="IPR000425">
    <property type="entry name" value="MIP"/>
</dbReference>
<keyword evidence="4 7" id="KW-1133">Transmembrane helix</keyword>
<reference evidence="8" key="1">
    <citation type="journal article" date="2011" name="Mol. Biochem. Parasitol.">
        <title>Functional analysis of novel aquaporins from Fasciola gigantica.</title>
        <authorList>
            <person name="Geadkaew A."/>
            <person name="von Bulow J."/>
            <person name="Beitz E."/>
            <person name="Grams S.V."/>
            <person name="Viyanant V."/>
            <person name="Grams R."/>
        </authorList>
    </citation>
    <scope>NUCLEOTIDE SEQUENCE</scope>
    <source>
        <strain evidence="8">AG250910</strain>
    </source>
</reference>
<feature type="transmembrane region" description="Helical" evidence="7">
    <location>
        <begin position="223"/>
        <end position="245"/>
    </location>
</feature>
<feature type="transmembrane region" description="Helical" evidence="7">
    <location>
        <begin position="178"/>
        <end position="198"/>
    </location>
</feature>
<proteinExistence type="evidence at transcript level"/>
<evidence type="ECO:0000256" key="2">
    <source>
        <dbReference type="ARBA" id="ARBA00006175"/>
    </source>
</evidence>
<dbReference type="GO" id="GO:0005886">
    <property type="term" value="C:plasma membrane"/>
    <property type="evidence" value="ECO:0007669"/>
    <property type="project" value="TreeGrafter"/>
</dbReference>
<dbReference type="InterPro" id="IPR034294">
    <property type="entry name" value="Aquaporin_transptr"/>
</dbReference>
<dbReference type="Pfam" id="PF00230">
    <property type="entry name" value="MIP"/>
    <property type="match status" value="1"/>
</dbReference>
<dbReference type="PANTHER" id="PTHR19139:SF199">
    <property type="entry name" value="MIP17260P"/>
    <property type="match status" value="1"/>
</dbReference>
<evidence type="ECO:0000256" key="3">
    <source>
        <dbReference type="ARBA" id="ARBA00022692"/>
    </source>
</evidence>
<keyword evidence="5 7" id="KW-0472">Membrane</keyword>
<evidence type="ECO:0000256" key="6">
    <source>
        <dbReference type="RuleBase" id="RU000477"/>
    </source>
</evidence>
<dbReference type="Gene3D" id="1.20.1080.10">
    <property type="entry name" value="Glycerol uptake facilitator protein"/>
    <property type="match status" value="1"/>
</dbReference>
<comment type="subcellular location">
    <subcellularLocation>
        <location evidence="1">Membrane</location>
        <topology evidence="1">Multi-pass membrane protein</topology>
    </subcellularLocation>
</comment>
<dbReference type="PANTHER" id="PTHR19139">
    <property type="entry name" value="AQUAPORIN TRANSPORTER"/>
    <property type="match status" value="1"/>
</dbReference>
<keyword evidence="6" id="KW-0813">Transport</keyword>
<gene>
    <name evidence="8" type="primary">AQP-2</name>
</gene>
<dbReference type="AlphaFoldDB" id="E3UZI5"/>
<name>E3UZI5_FASGI</name>
<accession>E3UZI5</accession>
<feature type="transmembrane region" description="Helical" evidence="7">
    <location>
        <begin position="27"/>
        <end position="47"/>
    </location>
</feature>
<feature type="transmembrane region" description="Helical" evidence="7">
    <location>
        <begin position="100"/>
        <end position="125"/>
    </location>
</feature>
<feature type="transmembrane region" description="Helical" evidence="7">
    <location>
        <begin position="145"/>
        <end position="166"/>
    </location>
</feature>
<dbReference type="InterPro" id="IPR023271">
    <property type="entry name" value="Aquaporin-like"/>
</dbReference>
<dbReference type="GO" id="GO:0015250">
    <property type="term" value="F:water channel activity"/>
    <property type="evidence" value="ECO:0007669"/>
    <property type="project" value="TreeGrafter"/>
</dbReference>
<protein>
    <submittedName>
        <fullName evidence="8">AQP-2</fullName>
    </submittedName>
</protein>
<evidence type="ECO:0000256" key="7">
    <source>
        <dbReference type="SAM" id="Phobius"/>
    </source>
</evidence>
<keyword evidence="3 6" id="KW-0812">Transmembrane</keyword>
<organism evidence="8">
    <name type="scientific">Fasciola gigantica</name>
    <name type="common">Giant liver fluke</name>
    <dbReference type="NCBI Taxonomy" id="46835"/>
    <lineage>
        <taxon>Eukaryota</taxon>
        <taxon>Metazoa</taxon>
        <taxon>Spiralia</taxon>
        <taxon>Lophotrochozoa</taxon>
        <taxon>Platyhelminthes</taxon>
        <taxon>Trematoda</taxon>
        <taxon>Digenea</taxon>
        <taxon>Plagiorchiida</taxon>
        <taxon>Echinostomata</taxon>
        <taxon>Echinostomatoidea</taxon>
        <taxon>Fasciolidae</taxon>
        <taxon>Fasciola</taxon>
    </lineage>
</organism>
<dbReference type="EMBL" id="HM748644">
    <property type="protein sequence ID" value="ADO32834.1"/>
    <property type="molecule type" value="mRNA"/>
</dbReference>
<feature type="transmembrane region" description="Helical" evidence="7">
    <location>
        <begin position="67"/>
        <end position="93"/>
    </location>
</feature>